<organism evidence="2 3">
    <name type="scientific">Myroides odoratus</name>
    <name type="common">Flavobacterium odoratum</name>
    <dbReference type="NCBI Taxonomy" id="256"/>
    <lineage>
        <taxon>Bacteria</taxon>
        <taxon>Pseudomonadati</taxon>
        <taxon>Bacteroidota</taxon>
        <taxon>Flavobacteriia</taxon>
        <taxon>Flavobacteriales</taxon>
        <taxon>Flavobacteriaceae</taxon>
        <taxon>Myroides</taxon>
    </lineage>
</organism>
<evidence type="ECO:0000313" key="3">
    <source>
        <dbReference type="Proteomes" id="UP000255024"/>
    </source>
</evidence>
<protein>
    <submittedName>
        <fullName evidence="2">Uncharacterized protein</fullName>
    </submittedName>
</protein>
<sequence>MKKILFMLLTLSLTLASCSSDSVNTDSENPNSNTTLRVNDNLRNLRKNALVDLNRGGRIYYYAETGAIFRAGNKSNIVIPPYSIKTRNGEDINGILDIDYIEIFEKSKMVVANTPTMALINGKKDILVTGGEFYIDIRYEREQVEIVRPIKVNIDVQNSDADPRGMVLWNGDIDDNGDLTWLPANPNDLIFENDGKVFNNGREKEPVYDILINNSRSLGWCNVDKLIYFPGDKTNVNVIVPSNFDQTNSSVYVAVEGQNNMIFQLDTFNSGTNSFKFSSDIASVGLNVHLIFVAEMNGNYVYSIFSTALGNNSSYVIPNNSLISTTNYQQLEAAIMALP</sequence>
<gene>
    <name evidence="2" type="ORF">NCTC11179_01956</name>
</gene>
<dbReference type="AlphaFoldDB" id="A0A378RQ29"/>
<proteinExistence type="predicted"/>
<accession>A0A378RQ29</accession>
<dbReference type="PROSITE" id="PS51257">
    <property type="entry name" value="PROKAR_LIPOPROTEIN"/>
    <property type="match status" value="1"/>
</dbReference>
<feature type="signal peptide" evidence="1">
    <location>
        <begin position="1"/>
        <end position="22"/>
    </location>
</feature>
<dbReference type="EMBL" id="UGQL01000001">
    <property type="protein sequence ID" value="STZ28411.1"/>
    <property type="molecule type" value="Genomic_DNA"/>
</dbReference>
<evidence type="ECO:0000256" key="1">
    <source>
        <dbReference type="SAM" id="SignalP"/>
    </source>
</evidence>
<dbReference type="Proteomes" id="UP000255024">
    <property type="component" value="Unassembled WGS sequence"/>
</dbReference>
<keyword evidence="1" id="KW-0732">Signal</keyword>
<reference evidence="2 3" key="1">
    <citation type="submission" date="2018-06" db="EMBL/GenBank/DDBJ databases">
        <authorList>
            <consortium name="Pathogen Informatics"/>
            <person name="Doyle S."/>
        </authorList>
    </citation>
    <scope>NUCLEOTIDE SEQUENCE [LARGE SCALE GENOMIC DNA]</scope>
    <source>
        <strain evidence="2 3">NCTC11179</strain>
    </source>
</reference>
<keyword evidence="3" id="KW-1185">Reference proteome</keyword>
<name>A0A378RQ29_MYROD</name>
<feature type="chain" id="PRO_5017085707" evidence="1">
    <location>
        <begin position="23"/>
        <end position="339"/>
    </location>
</feature>
<evidence type="ECO:0000313" key="2">
    <source>
        <dbReference type="EMBL" id="STZ28411.1"/>
    </source>
</evidence>
<dbReference type="RefSeq" id="WP_115091358.1">
    <property type="nucleotide sequence ID" value="NZ_CP068107.1"/>
</dbReference>